<evidence type="ECO:0000256" key="1">
    <source>
        <dbReference type="ARBA" id="ARBA00005725"/>
    </source>
</evidence>
<dbReference type="InterPro" id="IPR016040">
    <property type="entry name" value="NAD(P)-bd_dom"/>
</dbReference>
<evidence type="ECO:0000256" key="3">
    <source>
        <dbReference type="ARBA" id="ARBA00023002"/>
    </source>
</evidence>
<dbReference type="Proteomes" id="UP001583193">
    <property type="component" value="Unassembled WGS sequence"/>
</dbReference>
<keyword evidence="6" id="KW-1185">Reference proteome</keyword>
<dbReference type="InterPro" id="IPR036291">
    <property type="entry name" value="NAD(P)-bd_dom_sf"/>
</dbReference>
<dbReference type="PANTHER" id="PTHR47706:SF5">
    <property type="entry name" value="ISOFLAVONE REDUCTASE"/>
    <property type="match status" value="1"/>
</dbReference>
<keyword evidence="3" id="KW-0560">Oxidoreductase</keyword>
<evidence type="ECO:0000313" key="6">
    <source>
        <dbReference type="Proteomes" id="UP001583193"/>
    </source>
</evidence>
<organism evidence="5 6">
    <name type="scientific">Paecilomyces lecythidis</name>
    <dbReference type="NCBI Taxonomy" id="3004212"/>
    <lineage>
        <taxon>Eukaryota</taxon>
        <taxon>Fungi</taxon>
        <taxon>Dikarya</taxon>
        <taxon>Ascomycota</taxon>
        <taxon>Pezizomycotina</taxon>
        <taxon>Eurotiomycetes</taxon>
        <taxon>Eurotiomycetidae</taxon>
        <taxon>Eurotiales</taxon>
        <taxon>Thermoascaceae</taxon>
        <taxon>Paecilomyces</taxon>
    </lineage>
</organism>
<sequence length="308" mass="34534">MLKIAIAGTSGLAQYMGHYLETQTSHQFIFLSRNPNPGLSAKGWQVIQVNYTDAKDLHYKLTGIDIVISTVQGQAQLALIDAAAHVHVRRFIPAEFEGLPTLRPQSDILDRGKTAALTRLAHYRTYSGMEYAVFACGVFYERFAPGGMAALQLGQSIYVNNEGDYLMDIRRMAAQIPYFDLAGLEVRICLTSAQDVARFVVAALELPEWPTEFTMRGDRMTLGDVVGVAENMMGIHQFHRVGHSVESLQHSLEYAKSIGNMPEQWRLYQLLATATGRYDFDEANLNAMVDVQPVSFRDWLYTVWSRSA</sequence>
<gene>
    <name evidence="5" type="ORF">Plec18167_004684</name>
</gene>
<name>A0ABR3XP07_9EURO</name>
<comment type="similarity">
    <text evidence="1">Belongs to the NmrA-type oxidoreductase family. Isoflavone reductase subfamily.</text>
</comment>
<dbReference type="EMBL" id="JAVDPF010000013">
    <property type="protein sequence ID" value="KAL1877718.1"/>
    <property type="molecule type" value="Genomic_DNA"/>
</dbReference>
<dbReference type="Gene3D" id="3.40.50.720">
    <property type="entry name" value="NAD(P)-binding Rossmann-like Domain"/>
    <property type="match status" value="1"/>
</dbReference>
<proteinExistence type="inferred from homology"/>
<dbReference type="SUPFAM" id="SSF51735">
    <property type="entry name" value="NAD(P)-binding Rossmann-fold domains"/>
    <property type="match status" value="1"/>
</dbReference>
<feature type="domain" description="NAD(P)-binding" evidence="4">
    <location>
        <begin position="13"/>
        <end position="100"/>
    </location>
</feature>
<keyword evidence="2" id="KW-0521">NADP</keyword>
<evidence type="ECO:0000313" key="5">
    <source>
        <dbReference type="EMBL" id="KAL1877718.1"/>
    </source>
</evidence>
<evidence type="ECO:0000256" key="2">
    <source>
        <dbReference type="ARBA" id="ARBA00022857"/>
    </source>
</evidence>
<dbReference type="InterPro" id="IPR051609">
    <property type="entry name" value="NmrA/Isoflavone_reductase-like"/>
</dbReference>
<evidence type="ECO:0000259" key="4">
    <source>
        <dbReference type="Pfam" id="PF13460"/>
    </source>
</evidence>
<accession>A0ABR3XP07</accession>
<dbReference type="PANTHER" id="PTHR47706">
    <property type="entry name" value="NMRA-LIKE FAMILY PROTEIN"/>
    <property type="match status" value="1"/>
</dbReference>
<comment type="caution">
    <text evidence="5">The sequence shown here is derived from an EMBL/GenBank/DDBJ whole genome shotgun (WGS) entry which is preliminary data.</text>
</comment>
<protein>
    <recommendedName>
        <fullName evidence="4">NAD(P)-binding domain-containing protein</fullName>
    </recommendedName>
</protein>
<reference evidence="5 6" key="1">
    <citation type="journal article" date="2024" name="IMA Fungus">
        <title>IMA Genome - F19 : A genome assembly and annotation guide to empower mycologists, including annotated draft genome sequences of Ceratocystis pirilliformis, Diaporthe australafricana, Fusarium ophioides, Paecilomyces lecythidis, and Sporothrix stenoceras.</title>
        <authorList>
            <person name="Aylward J."/>
            <person name="Wilson A.M."/>
            <person name="Visagie C.M."/>
            <person name="Spraker J."/>
            <person name="Barnes I."/>
            <person name="Buitendag C."/>
            <person name="Ceriani C."/>
            <person name="Del Mar Angel L."/>
            <person name="du Plessis D."/>
            <person name="Fuchs T."/>
            <person name="Gasser K."/>
            <person name="Kramer D."/>
            <person name="Li W."/>
            <person name="Munsamy K."/>
            <person name="Piso A."/>
            <person name="Price J.L."/>
            <person name="Sonnekus B."/>
            <person name="Thomas C."/>
            <person name="van der Nest A."/>
            <person name="van Dijk A."/>
            <person name="van Heerden A."/>
            <person name="van Vuuren N."/>
            <person name="Yilmaz N."/>
            <person name="Duong T.A."/>
            <person name="van der Merwe N.A."/>
            <person name="Wingfield M.J."/>
            <person name="Wingfield B.D."/>
        </authorList>
    </citation>
    <scope>NUCLEOTIDE SEQUENCE [LARGE SCALE GENOMIC DNA]</scope>
    <source>
        <strain evidence="5 6">CMW 18167</strain>
    </source>
</reference>
<dbReference type="Pfam" id="PF13460">
    <property type="entry name" value="NAD_binding_10"/>
    <property type="match status" value="1"/>
</dbReference>